<evidence type="ECO:0000256" key="2">
    <source>
        <dbReference type="ARBA" id="ARBA00022737"/>
    </source>
</evidence>
<reference evidence="7" key="1">
    <citation type="submission" date="2022-07" db="EMBL/GenBank/DDBJ databases">
        <title>Draft genome sequence of Zalerion maritima ATCC 34329, a (micro)plastics degrading marine fungus.</title>
        <authorList>
            <person name="Paco A."/>
            <person name="Goncalves M.F.M."/>
            <person name="Rocha-Santos T.A.P."/>
            <person name="Alves A."/>
        </authorList>
    </citation>
    <scope>NUCLEOTIDE SEQUENCE</scope>
    <source>
        <strain evidence="7">ATCC 34329</strain>
    </source>
</reference>
<organism evidence="7 8">
    <name type="scientific">Zalerion maritima</name>
    <dbReference type="NCBI Taxonomy" id="339359"/>
    <lineage>
        <taxon>Eukaryota</taxon>
        <taxon>Fungi</taxon>
        <taxon>Dikarya</taxon>
        <taxon>Ascomycota</taxon>
        <taxon>Pezizomycotina</taxon>
        <taxon>Sordariomycetes</taxon>
        <taxon>Lulworthiomycetidae</taxon>
        <taxon>Lulworthiales</taxon>
        <taxon>Lulworthiaceae</taxon>
        <taxon>Zalerion</taxon>
    </lineage>
</organism>
<proteinExistence type="inferred from homology"/>
<keyword evidence="4" id="KW-0234">DNA repair</keyword>
<dbReference type="GO" id="GO:0006281">
    <property type="term" value="P:DNA repair"/>
    <property type="evidence" value="ECO:0007669"/>
    <property type="project" value="UniProtKB-UniRule"/>
</dbReference>
<feature type="domain" description="MMS19 C-terminal" evidence="5">
    <location>
        <begin position="718"/>
        <end position="1106"/>
    </location>
</feature>
<dbReference type="GO" id="GO:0097361">
    <property type="term" value="C:cytosolic [4Fe-4S] assembly targeting complex"/>
    <property type="evidence" value="ECO:0007669"/>
    <property type="project" value="UniProtKB-UniRule"/>
</dbReference>
<dbReference type="PANTHER" id="PTHR12891:SF0">
    <property type="entry name" value="MMS19 NUCLEOTIDE EXCISION REPAIR PROTEIN HOMOLOG"/>
    <property type="match status" value="1"/>
</dbReference>
<dbReference type="InterPro" id="IPR016024">
    <property type="entry name" value="ARM-type_fold"/>
</dbReference>
<keyword evidence="8" id="KW-1185">Reference proteome</keyword>
<name>A0AAD5RWZ6_9PEZI</name>
<evidence type="ECO:0000256" key="4">
    <source>
        <dbReference type="RuleBase" id="RU367072"/>
    </source>
</evidence>
<comment type="subcellular location">
    <subcellularLocation>
        <location evidence="1 4">Nucleus</location>
    </subcellularLocation>
</comment>
<keyword evidence="2" id="KW-0677">Repeat</keyword>
<keyword evidence="3 4" id="KW-0539">Nucleus</keyword>
<dbReference type="Pfam" id="PF14500">
    <property type="entry name" value="MMS19_N"/>
    <property type="match status" value="1"/>
</dbReference>
<evidence type="ECO:0000313" key="7">
    <source>
        <dbReference type="EMBL" id="KAJ2906082.1"/>
    </source>
</evidence>
<evidence type="ECO:0000259" key="5">
    <source>
        <dbReference type="Pfam" id="PF12460"/>
    </source>
</evidence>
<keyword evidence="4" id="KW-0227">DNA damage</keyword>
<protein>
    <recommendedName>
        <fullName evidence="4">MMS19 nucleotide excision repair protein</fullName>
    </recommendedName>
</protein>
<evidence type="ECO:0000259" key="6">
    <source>
        <dbReference type="Pfam" id="PF14500"/>
    </source>
</evidence>
<dbReference type="GO" id="GO:0016226">
    <property type="term" value="P:iron-sulfur cluster assembly"/>
    <property type="evidence" value="ECO:0007669"/>
    <property type="project" value="UniProtKB-UniRule"/>
</dbReference>
<dbReference type="PANTHER" id="PTHR12891">
    <property type="entry name" value="DNA REPAIR/TRANSCRIPTION PROTEIN MET18/MMS19"/>
    <property type="match status" value="1"/>
</dbReference>
<dbReference type="SUPFAM" id="SSF48371">
    <property type="entry name" value="ARM repeat"/>
    <property type="match status" value="1"/>
</dbReference>
<evidence type="ECO:0000256" key="1">
    <source>
        <dbReference type="ARBA" id="ARBA00004123"/>
    </source>
</evidence>
<accession>A0AAD5RWZ6</accession>
<comment type="similarity">
    <text evidence="4">Belongs to the MET18/MMS19 family.</text>
</comment>
<feature type="domain" description="MMS19 N-terminal" evidence="6">
    <location>
        <begin position="76"/>
        <end position="333"/>
    </location>
</feature>
<dbReference type="Proteomes" id="UP001201980">
    <property type="component" value="Unassembled WGS sequence"/>
</dbReference>
<gene>
    <name evidence="7" type="ORF">MKZ38_003119</name>
</gene>
<dbReference type="GO" id="GO:0005634">
    <property type="term" value="C:nucleus"/>
    <property type="evidence" value="ECO:0007669"/>
    <property type="project" value="UniProtKB-SubCell"/>
</dbReference>
<evidence type="ECO:0000256" key="3">
    <source>
        <dbReference type="ARBA" id="ARBA00023242"/>
    </source>
</evidence>
<comment type="caution">
    <text evidence="7">The sequence shown here is derived from an EMBL/GenBank/DDBJ whole genome shotgun (WGS) entry which is preliminary data.</text>
</comment>
<dbReference type="InterPro" id="IPR039920">
    <property type="entry name" value="MMS19"/>
</dbReference>
<evidence type="ECO:0000313" key="8">
    <source>
        <dbReference type="Proteomes" id="UP001201980"/>
    </source>
</evidence>
<dbReference type="Pfam" id="PF12460">
    <property type="entry name" value="MMS19_C"/>
    <property type="match status" value="1"/>
</dbReference>
<dbReference type="GO" id="GO:0051604">
    <property type="term" value="P:protein maturation"/>
    <property type="evidence" value="ECO:0007669"/>
    <property type="project" value="UniProtKB-UniRule"/>
</dbReference>
<dbReference type="InterPro" id="IPR029240">
    <property type="entry name" value="MMS19_N"/>
</dbReference>
<sequence length="1154" mass="126592">MANFKDYALQYVLTDEQAKMKSVVSKAAADIEESRASSPVLGLWVQSIQTWIDPRSRADDLVDDKEEAESMGNILARSKAIDFLASTLEVLDESTLRPDQVKMLAGFFGSLFNADHRAGITPATKALRRLICMKSFKPSLGPEIIDNLTKLGEEFRRQAPLTRLEVYILLKDLVEDEAVNSELQFKNGATSGFITDLLQMCGNERDPKNLMMWFDILTSFLRDYSPSPEASHEVFKTFSSYFPISLRASATPTGITAEDLKITLRMCFSAHYRISEHVFPYLIQKLDQGDAITVSVKVDILQTLEDCLAKYTHVEKSIAPSAERIWNSLKYEVRNGEVEESIQGTLKALRTLAARLDGDSLKTFTQLVLRDCLEDLTNPTYTSPCGKLLGGVYTASPAAFAIVVQTLIPHVKMCLRQSKSAAHKHDLVGILNSVLSARMQHVTQEDNRAEYGVDQIELTSPVVTSVFEDVYLALWKENITGTDATSLKANVLKQVVKGLALIVEQEKVGGQILPWTLLCTETTCSKVSQLLSQIILESPLAAFSEEKQFEIEDEAVKSLQKIATAYAAGFVSLVASAKAKFKETNDPHTLELLTSRLAFIGCSKPPRRVGDFHNFTCLVGALLGEIHDALHNGSRQVGAILVAAIHCAILAFHGSLPSEESSGALLHLGAGWADEVAASYPSLPQVDLGQLGDWQIAGTTPGNWSDNRAELSKISLFVVRQLYRRVTVVSDREKALALDSDISANSEFLSYLAAMTTFVVRELSAESQQALSLYQETVCLFRGDDEISGTLVKDHFQTKGYRIGGRFDLLGLLQGILQGLWPTSLSEMCGNGMGLSLAKQLLESGPGSEIPQQKSANSIVCILANKYNRKAEDWPALVAVFTDKVSSIITNTDSSNLGSQLRLLQTCVAFAAGALLNYDKQVSQLVGKLVEIPSHPTIGLYAAREFSHILSPREALTPANHAASKLLGKQWAYTQLAKPMFEKAAPFSKEVPEGHNYAVATMDILKHLPFALYEDDGDSVVRIALPALSTLGVGPDVEAALNILLQFVEHKPDVLKQRLNAVIKGSLDLVNEAKGGKKETREDDVSGVATKVNPPVYRKLALILIACLPLKFEERHLLSHAPKLQRTLAFSCGDPVREVRQAALRARVSWSSIN</sequence>
<comment type="function">
    <text evidence="4">Key component of the cytosolic iron-sulfur protein assembly (CIA) complex, a multiprotein complex that mediates the incorporation of iron-sulfur cluster into apoproteins specifically involved in DNA metabolism and genomic integrity. In the CIA complex, MMS19 acts as an adapter between early-acting CIA components and a subset of cellular target iron-sulfur proteins.</text>
</comment>
<dbReference type="EMBL" id="JAKWBI020000019">
    <property type="protein sequence ID" value="KAJ2906082.1"/>
    <property type="molecule type" value="Genomic_DNA"/>
</dbReference>
<dbReference type="AlphaFoldDB" id="A0AAD5RWZ6"/>
<dbReference type="InterPro" id="IPR024687">
    <property type="entry name" value="MMS19_C"/>
</dbReference>